<dbReference type="EMBL" id="CALNXK010000038">
    <property type="protein sequence ID" value="CAH3123368.1"/>
    <property type="molecule type" value="Genomic_DNA"/>
</dbReference>
<feature type="compositionally biased region" description="Basic and acidic residues" evidence="6">
    <location>
        <begin position="118"/>
        <end position="130"/>
    </location>
</feature>
<dbReference type="InterPro" id="IPR006571">
    <property type="entry name" value="TLDc_dom"/>
</dbReference>
<dbReference type="InterPro" id="IPR003598">
    <property type="entry name" value="Ig_sub2"/>
</dbReference>
<sequence>MEQGKSRCNSLLTFAVFVNIILTLLSVGFMIYKVRVLEERVFELQFKSAQTLHAETGENEEDVDIIRSRQKRSSESFGSKHCISCHNACVKLFGLGTKAKVTVKSGSNGTDQDIICTRGERGPQGKEGRRGQRGRPGYVGKTGKRGPPGERGLRGPRGRPGKAFDGNISKLIEDIDLPKIKKPPPSNFTTEEGNNVSLPCYPTGFPTPVVTWYKNGEALDGNQYNAATGLLTFSSILFADRGLYKCEARNFLGFDYATVEITVEVPPRFVDKPEVYHMGYETWDTTLSCNIFGYPHPVIRWTRSFRSLPTGRYETTGKDLIIKETQREDKGPIMCRGDNHLGHVYALIVLVVNPVLPPVITTAPPPLVTVTKVHDTVILQCAAQGSPVPTLEWRKDGVVISTNITLETADEARGKLIIPKFGPSDQGVYTCFFKNYDNGTAETSTTAELVGCGDPGVPVHGYKTGENYWAGQMVTFTCDTGYHLEGPTNRLCLEGGNWSDVTPTCHRYCDKPNPLENGYIIGTEFWEGKNVTYKCNKGYRARGQMVRFCNKTGNWTEEEPKCEGPEFEPSVILLNNTEYWELLKGWLEPVSMEPSKWKLCYRATDHGWSSSTFHSKCNGRGPSLTFVKVGEYIFGGYTDRNWHSGGSYTDSAHSFIFSFKNKDGLEPFMLHPKRTENAIYGNGNYGPTFGGGHDFYIANGAGSNTNSYSNLGHSYVQITGYTYGSSKVQSLLAGSYKFTPHEVEVFYQTYKD</sequence>
<dbReference type="PROSITE" id="PS51886">
    <property type="entry name" value="TLDC"/>
    <property type="match status" value="1"/>
</dbReference>
<keyword evidence="2" id="KW-0677">Repeat</keyword>
<feature type="disulfide bond" evidence="5">
    <location>
        <begin position="478"/>
        <end position="505"/>
    </location>
</feature>
<dbReference type="SMART" id="SM00409">
    <property type="entry name" value="IG"/>
    <property type="match status" value="3"/>
</dbReference>
<evidence type="ECO:0000256" key="5">
    <source>
        <dbReference type="PROSITE-ProRule" id="PRU00302"/>
    </source>
</evidence>
<evidence type="ECO:0000256" key="6">
    <source>
        <dbReference type="SAM" id="MobiDB-lite"/>
    </source>
</evidence>
<accession>A0ABN8NV14</accession>
<dbReference type="InterPro" id="IPR013783">
    <property type="entry name" value="Ig-like_fold"/>
</dbReference>
<feature type="domain" description="Sushi" evidence="9">
    <location>
        <begin position="450"/>
        <end position="505"/>
    </location>
</feature>
<dbReference type="InterPro" id="IPR008160">
    <property type="entry name" value="Collagen"/>
</dbReference>
<feature type="region of interest" description="Disordered" evidence="6">
    <location>
        <begin position="112"/>
        <end position="165"/>
    </location>
</feature>
<dbReference type="SMART" id="SM00408">
    <property type="entry name" value="IGc2"/>
    <property type="match status" value="3"/>
</dbReference>
<dbReference type="InterPro" id="IPR003599">
    <property type="entry name" value="Ig_sub"/>
</dbReference>
<evidence type="ECO:0000256" key="2">
    <source>
        <dbReference type="ARBA" id="ARBA00022737"/>
    </source>
</evidence>
<dbReference type="Gene3D" id="2.60.40.10">
    <property type="entry name" value="Immunoglobulins"/>
    <property type="match status" value="3"/>
</dbReference>
<dbReference type="InterPro" id="IPR035976">
    <property type="entry name" value="Sushi/SCR/CCP_sf"/>
</dbReference>
<dbReference type="Pfam" id="PF07534">
    <property type="entry name" value="TLD"/>
    <property type="match status" value="1"/>
</dbReference>
<keyword evidence="12" id="KW-1185">Reference proteome</keyword>
<dbReference type="SMART" id="SM00584">
    <property type="entry name" value="TLDc"/>
    <property type="match status" value="1"/>
</dbReference>
<dbReference type="PROSITE" id="PS50923">
    <property type="entry name" value="SUSHI"/>
    <property type="match status" value="2"/>
</dbReference>
<evidence type="ECO:0000256" key="1">
    <source>
        <dbReference type="ARBA" id="ARBA00022729"/>
    </source>
</evidence>
<feature type="domain" description="TLDc" evidence="10">
    <location>
        <begin position="573"/>
        <end position="747"/>
    </location>
</feature>
<feature type="transmembrane region" description="Helical" evidence="7">
    <location>
        <begin position="12"/>
        <end position="32"/>
    </location>
</feature>
<feature type="disulfide bond" evidence="5">
    <location>
        <begin position="535"/>
        <end position="562"/>
    </location>
</feature>
<dbReference type="Pfam" id="PF01391">
    <property type="entry name" value="Collagen"/>
    <property type="match status" value="1"/>
</dbReference>
<dbReference type="CDD" id="cd00096">
    <property type="entry name" value="Ig"/>
    <property type="match status" value="1"/>
</dbReference>
<dbReference type="PANTHER" id="PTHR12231:SF253">
    <property type="entry name" value="DPR-INTERACTING PROTEIN ETA, ISOFORM B-RELATED"/>
    <property type="match status" value="1"/>
</dbReference>
<dbReference type="InterPro" id="IPR036179">
    <property type="entry name" value="Ig-like_dom_sf"/>
</dbReference>
<dbReference type="SUPFAM" id="SSF57535">
    <property type="entry name" value="Complement control module/SCR domain"/>
    <property type="match status" value="2"/>
</dbReference>
<feature type="domain" description="Ig-like" evidence="8">
    <location>
        <begin position="358"/>
        <end position="448"/>
    </location>
</feature>
<dbReference type="Gene3D" id="2.10.70.10">
    <property type="entry name" value="Complement Module, domain 1"/>
    <property type="match status" value="2"/>
</dbReference>
<dbReference type="Proteomes" id="UP001159405">
    <property type="component" value="Unassembled WGS sequence"/>
</dbReference>
<dbReference type="Pfam" id="PF00084">
    <property type="entry name" value="Sushi"/>
    <property type="match status" value="2"/>
</dbReference>
<evidence type="ECO:0000259" key="9">
    <source>
        <dbReference type="PROSITE" id="PS50923"/>
    </source>
</evidence>
<reference evidence="11 12" key="1">
    <citation type="submission" date="2022-05" db="EMBL/GenBank/DDBJ databases">
        <authorList>
            <consortium name="Genoscope - CEA"/>
            <person name="William W."/>
        </authorList>
    </citation>
    <scope>NUCLEOTIDE SEQUENCE [LARGE SCALE GENOMIC DNA]</scope>
</reference>
<keyword evidence="3 5" id="KW-1015">Disulfide bond</keyword>
<evidence type="ECO:0000256" key="4">
    <source>
        <dbReference type="ARBA" id="ARBA00023319"/>
    </source>
</evidence>
<keyword evidence="7" id="KW-0472">Membrane</keyword>
<gene>
    <name evidence="11" type="ORF">PLOB_00029919</name>
</gene>
<dbReference type="PANTHER" id="PTHR12231">
    <property type="entry name" value="CTX-RELATED TYPE I TRANSMEMBRANE PROTEIN"/>
    <property type="match status" value="1"/>
</dbReference>
<keyword evidence="4" id="KW-0393">Immunoglobulin domain</keyword>
<dbReference type="InterPro" id="IPR051170">
    <property type="entry name" value="Neural/epithelial_adhesion"/>
</dbReference>
<evidence type="ECO:0000313" key="12">
    <source>
        <dbReference type="Proteomes" id="UP001159405"/>
    </source>
</evidence>
<keyword evidence="5" id="KW-0768">Sushi</keyword>
<dbReference type="InterPro" id="IPR007110">
    <property type="entry name" value="Ig-like_dom"/>
</dbReference>
<dbReference type="SUPFAM" id="SSF48726">
    <property type="entry name" value="Immunoglobulin"/>
    <property type="match status" value="3"/>
</dbReference>
<dbReference type="Pfam" id="PF13927">
    <property type="entry name" value="Ig_3"/>
    <property type="match status" value="3"/>
</dbReference>
<dbReference type="SMART" id="SM00032">
    <property type="entry name" value="CCP"/>
    <property type="match status" value="2"/>
</dbReference>
<organism evidence="11 12">
    <name type="scientific">Porites lobata</name>
    <dbReference type="NCBI Taxonomy" id="104759"/>
    <lineage>
        <taxon>Eukaryota</taxon>
        <taxon>Metazoa</taxon>
        <taxon>Cnidaria</taxon>
        <taxon>Anthozoa</taxon>
        <taxon>Hexacorallia</taxon>
        <taxon>Scleractinia</taxon>
        <taxon>Fungiina</taxon>
        <taxon>Poritidae</taxon>
        <taxon>Porites</taxon>
    </lineage>
</organism>
<evidence type="ECO:0000256" key="3">
    <source>
        <dbReference type="ARBA" id="ARBA00023157"/>
    </source>
</evidence>
<comment type="caution">
    <text evidence="11">The sequence shown here is derived from an EMBL/GenBank/DDBJ whole genome shotgun (WGS) entry which is preliminary data.</text>
</comment>
<evidence type="ECO:0000313" key="11">
    <source>
        <dbReference type="EMBL" id="CAH3123368.1"/>
    </source>
</evidence>
<keyword evidence="7" id="KW-1133">Transmembrane helix</keyword>
<keyword evidence="1" id="KW-0732">Signal</keyword>
<protein>
    <submittedName>
        <fullName evidence="11">Uncharacterized protein</fullName>
    </submittedName>
</protein>
<feature type="domain" description="Ig-like" evidence="8">
    <location>
        <begin position="267"/>
        <end position="336"/>
    </location>
</feature>
<dbReference type="PROSITE" id="PS50835">
    <property type="entry name" value="IG_LIKE"/>
    <property type="match status" value="3"/>
</dbReference>
<feature type="domain" description="Sushi" evidence="9">
    <location>
        <begin position="507"/>
        <end position="564"/>
    </location>
</feature>
<feature type="domain" description="Ig-like" evidence="8">
    <location>
        <begin position="178"/>
        <end position="264"/>
    </location>
</feature>
<keyword evidence="7" id="KW-0812">Transmembrane</keyword>
<dbReference type="CDD" id="cd00033">
    <property type="entry name" value="CCP"/>
    <property type="match status" value="2"/>
</dbReference>
<dbReference type="InterPro" id="IPR000436">
    <property type="entry name" value="Sushi_SCR_CCP_dom"/>
</dbReference>
<evidence type="ECO:0000259" key="10">
    <source>
        <dbReference type="PROSITE" id="PS51886"/>
    </source>
</evidence>
<comment type="caution">
    <text evidence="5">Lacks conserved residue(s) required for the propagation of feature annotation.</text>
</comment>
<evidence type="ECO:0000256" key="7">
    <source>
        <dbReference type="SAM" id="Phobius"/>
    </source>
</evidence>
<proteinExistence type="predicted"/>
<evidence type="ECO:0000259" key="8">
    <source>
        <dbReference type="PROSITE" id="PS50835"/>
    </source>
</evidence>
<name>A0ABN8NV14_9CNID</name>